<proteinExistence type="predicted"/>
<reference evidence="3 4" key="1">
    <citation type="submission" date="2016-12" db="EMBL/GenBank/DDBJ databases">
        <title>Diversity of luminous bacteria.</title>
        <authorList>
            <person name="Yoshizawa S."/>
            <person name="Kogure K."/>
        </authorList>
    </citation>
    <scope>NUCLEOTIDE SEQUENCE [LARGE SCALE GENOMIC DNA]</scope>
    <source>
        <strain evidence="3 4">LC2-408</strain>
    </source>
</reference>
<dbReference type="EMBL" id="MSCI01000001">
    <property type="protein sequence ID" value="PQJ64556.1"/>
    <property type="molecule type" value="Genomic_DNA"/>
</dbReference>
<reference evidence="2 5" key="2">
    <citation type="submission" date="2019-09" db="EMBL/GenBank/DDBJ databases">
        <title>Draft genome sequences of 48 bacterial type strains from the CCUG.</title>
        <authorList>
            <person name="Tunovic T."/>
            <person name="Pineiro-Iglesias B."/>
            <person name="Unosson C."/>
            <person name="Inganas E."/>
            <person name="Ohlen M."/>
            <person name="Cardew S."/>
            <person name="Jensie-Markopoulos S."/>
            <person name="Salva-Serra F."/>
            <person name="Jaen-Luchoro D."/>
            <person name="Karlsson R."/>
            <person name="Svensson-Stadler L."/>
            <person name="Chun J."/>
            <person name="Moore E."/>
        </authorList>
    </citation>
    <scope>NUCLEOTIDE SEQUENCE [LARGE SCALE GENOMIC DNA]</scope>
    <source>
        <strain evidence="2 5">CCUG 48643</strain>
    </source>
</reference>
<gene>
    <name evidence="3" type="ORF">BTO10_07190</name>
    <name evidence="2" type="ORF">F7Q91_00845</name>
</gene>
<comment type="caution">
    <text evidence="3">The sequence shown here is derived from an EMBL/GenBank/DDBJ whole genome shotgun (WGS) entry which is preliminary data.</text>
</comment>
<dbReference type="EMBL" id="VZPX01000001">
    <property type="protein sequence ID" value="KAB0483339.1"/>
    <property type="molecule type" value="Genomic_DNA"/>
</dbReference>
<evidence type="ECO:0000256" key="1">
    <source>
        <dbReference type="SAM" id="MobiDB-lite"/>
    </source>
</evidence>
<organism evidence="3 4">
    <name type="scientific">Vibrio chagasii</name>
    <dbReference type="NCBI Taxonomy" id="170679"/>
    <lineage>
        <taxon>Bacteria</taxon>
        <taxon>Pseudomonadati</taxon>
        <taxon>Pseudomonadota</taxon>
        <taxon>Gammaproteobacteria</taxon>
        <taxon>Vibrionales</taxon>
        <taxon>Vibrionaceae</taxon>
        <taxon>Vibrio</taxon>
    </lineage>
</organism>
<dbReference type="AlphaFoldDB" id="A0A2S7VQV7"/>
<feature type="region of interest" description="Disordered" evidence="1">
    <location>
        <begin position="53"/>
        <end position="73"/>
    </location>
</feature>
<evidence type="ECO:0000313" key="4">
    <source>
        <dbReference type="Proteomes" id="UP000238707"/>
    </source>
</evidence>
<keyword evidence="4" id="KW-1185">Reference proteome</keyword>
<evidence type="ECO:0000313" key="5">
    <source>
        <dbReference type="Proteomes" id="UP000423756"/>
    </source>
</evidence>
<dbReference type="Proteomes" id="UP000423756">
    <property type="component" value="Unassembled WGS sequence"/>
</dbReference>
<evidence type="ECO:0000313" key="3">
    <source>
        <dbReference type="EMBL" id="PQJ64556.1"/>
    </source>
</evidence>
<sequence length="73" mass="8920">MTTYDYIAKFIRSTYPHERTRGLLARIFYMTPAQRVQRLNEIFDTNKFWEDTRESHTRMTQREKSNDTAKINE</sequence>
<evidence type="ECO:0000313" key="2">
    <source>
        <dbReference type="EMBL" id="KAB0483339.1"/>
    </source>
</evidence>
<dbReference type="Proteomes" id="UP000238707">
    <property type="component" value="Unassembled WGS sequence"/>
</dbReference>
<protein>
    <submittedName>
        <fullName evidence="3">Uncharacterized protein</fullName>
    </submittedName>
</protein>
<name>A0A2S7VQV7_9VIBR</name>
<accession>A0A2S7VQV7</accession>